<evidence type="ECO:0000313" key="3">
    <source>
        <dbReference type="Proteomes" id="UP001519310"/>
    </source>
</evidence>
<dbReference type="RefSeq" id="WP_189968625.1">
    <property type="nucleotide sequence ID" value="NZ_BMVL01000005.1"/>
</dbReference>
<feature type="region of interest" description="Disordered" evidence="1">
    <location>
        <begin position="84"/>
        <end position="113"/>
    </location>
</feature>
<protein>
    <submittedName>
        <fullName evidence="2">Uncharacterized protein</fullName>
    </submittedName>
</protein>
<gene>
    <name evidence="2" type="ORF">J2Z77_001230</name>
</gene>
<keyword evidence="3" id="KW-1185">Reference proteome</keyword>
<organism evidence="2 3">
    <name type="scientific">Streptomyces avidinii</name>
    <dbReference type="NCBI Taxonomy" id="1895"/>
    <lineage>
        <taxon>Bacteria</taxon>
        <taxon>Bacillati</taxon>
        <taxon>Actinomycetota</taxon>
        <taxon>Actinomycetes</taxon>
        <taxon>Kitasatosporales</taxon>
        <taxon>Streptomycetaceae</taxon>
        <taxon>Streptomyces</taxon>
    </lineage>
</organism>
<comment type="caution">
    <text evidence="2">The sequence shown here is derived from an EMBL/GenBank/DDBJ whole genome shotgun (WGS) entry which is preliminary data.</text>
</comment>
<proteinExistence type="predicted"/>
<name>A0ABS4KZI4_STRAV</name>
<sequence length="124" mass="13214">MNDQDRDTRGQRMLAGLLSASHLMPLERLPAETAKNAADLQGDVMRLLSAEDTDPDPVALGEETELKVEGTMAGRAFPCGQVIAGGDQDQGEGCAARPDLRGATMQSRPKPGSSIFELQKYAIS</sequence>
<evidence type="ECO:0000256" key="1">
    <source>
        <dbReference type="SAM" id="MobiDB-lite"/>
    </source>
</evidence>
<dbReference type="EMBL" id="JAGGLQ010000002">
    <property type="protein sequence ID" value="MBP2035443.1"/>
    <property type="molecule type" value="Genomic_DNA"/>
</dbReference>
<reference evidence="2 3" key="1">
    <citation type="submission" date="2021-03" db="EMBL/GenBank/DDBJ databases">
        <title>Genomic Encyclopedia of Type Strains, Phase IV (KMG-IV): sequencing the most valuable type-strain genomes for metagenomic binning, comparative biology and taxonomic classification.</title>
        <authorList>
            <person name="Goeker M."/>
        </authorList>
    </citation>
    <scope>NUCLEOTIDE SEQUENCE [LARGE SCALE GENOMIC DNA]</scope>
    <source>
        <strain evidence="2 3">DSM 40526</strain>
    </source>
</reference>
<accession>A0ABS4KZI4</accession>
<evidence type="ECO:0000313" key="2">
    <source>
        <dbReference type="EMBL" id="MBP2035443.1"/>
    </source>
</evidence>
<dbReference type="Proteomes" id="UP001519310">
    <property type="component" value="Unassembled WGS sequence"/>
</dbReference>